<organism evidence="1">
    <name type="scientific">Arundo donax</name>
    <name type="common">Giant reed</name>
    <name type="synonym">Donax arundinaceus</name>
    <dbReference type="NCBI Taxonomy" id="35708"/>
    <lineage>
        <taxon>Eukaryota</taxon>
        <taxon>Viridiplantae</taxon>
        <taxon>Streptophyta</taxon>
        <taxon>Embryophyta</taxon>
        <taxon>Tracheophyta</taxon>
        <taxon>Spermatophyta</taxon>
        <taxon>Magnoliopsida</taxon>
        <taxon>Liliopsida</taxon>
        <taxon>Poales</taxon>
        <taxon>Poaceae</taxon>
        <taxon>PACMAD clade</taxon>
        <taxon>Arundinoideae</taxon>
        <taxon>Arundineae</taxon>
        <taxon>Arundo</taxon>
    </lineage>
</organism>
<reference evidence="1" key="1">
    <citation type="submission" date="2014-09" db="EMBL/GenBank/DDBJ databases">
        <authorList>
            <person name="Magalhaes I.L.F."/>
            <person name="Oliveira U."/>
            <person name="Santos F.R."/>
            <person name="Vidigal T.H.D.A."/>
            <person name="Brescovit A.D."/>
            <person name="Santos A.J."/>
        </authorList>
    </citation>
    <scope>NUCLEOTIDE SEQUENCE</scope>
    <source>
        <tissue evidence="1">Shoot tissue taken approximately 20 cm above the soil surface</tissue>
    </source>
</reference>
<dbReference type="EMBL" id="GBRH01268135">
    <property type="protein sequence ID" value="JAD29760.1"/>
    <property type="molecule type" value="Transcribed_RNA"/>
</dbReference>
<accession>A0A0A8YZ51</accession>
<reference evidence="1" key="2">
    <citation type="journal article" date="2015" name="Data Brief">
        <title>Shoot transcriptome of the giant reed, Arundo donax.</title>
        <authorList>
            <person name="Barrero R.A."/>
            <person name="Guerrero F.D."/>
            <person name="Moolhuijzen P."/>
            <person name="Goolsby J.A."/>
            <person name="Tidwell J."/>
            <person name="Bellgard S.E."/>
            <person name="Bellgard M.I."/>
        </authorList>
    </citation>
    <scope>NUCLEOTIDE SEQUENCE</scope>
    <source>
        <tissue evidence="1">Shoot tissue taken approximately 20 cm above the soil surface</tissue>
    </source>
</reference>
<dbReference type="AlphaFoldDB" id="A0A0A8YZ51"/>
<protein>
    <submittedName>
        <fullName evidence="1">Uncharacterized protein</fullName>
    </submittedName>
</protein>
<evidence type="ECO:0000313" key="1">
    <source>
        <dbReference type="EMBL" id="JAD29760.1"/>
    </source>
</evidence>
<sequence length="81" mass="8740">MFVLPRRRRPHDLVSLRDRLSVPATHLGSSDSYTLQHGISSVLASGKSEPLLPPLSSLFLGFYSSTCLCVSGSRQGAVRVA</sequence>
<name>A0A0A8YZ51_ARUDO</name>
<proteinExistence type="predicted"/>